<protein>
    <submittedName>
        <fullName evidence="1">Uncharacterized protein</fullName>
    </submittedName>
</protein>
<dbReference type="AlphaFoldDB" id="A0AAV7TX44"/>
<accession>A0AAV7TX44</accession>
<sequence length="127" mass="15014">MPESLLCLLGDALYNLASPSPRRRSRWRLYCLETRLSPRRRVSVLRCQETLEEVTPIFQKACQRAPLPRRRSRLFWNSARQQHNNEDGEEKGYDDKIVPRRLFKDPEGRVPRREEKKKISIKGAIVV</sequence>
<evidence type="ECO:0000313" key="1">
    <source>
        <dbReference type="EMBL" id="KAJ1181040.1"/>
    </source>
</evidence>
<keyword evidence="2" id="KW-1185">Reference proteome</keyword>
<name>A0AAV7TX44_PLEWA</name>
<proteinExistence type="predicted"/>
<dbReference type="EMBL" id="JANPWB010000006">
    <property type="protein sequence ID" value="KAJ1181040.1"/>
    <property type="molecule type" value="Genomic_DNA"/>
</dbReference>
<comment type="caution">
    <text evidence="1">The sequence shown here is derived from an EMBL/GenBank/DDBJ whole genome shotgun (WGS) entry which is preliminary data.</text>
</comment>
<evidence type="ECO:0000313" key="2">
    <source>
        <dbReference type="Proteomes" id="UP001066276"/>
    </source>
</evidence>
<gene>
    <name evidence="1" type="ORF">NDU88_006251</name>
</gene>
<dbReference type="Proteomes" id="UP001066276">
    <property type="component" value="Chromosome 3_2"/>
</dbReference>
<reference evidence="1" key="1">
    <citation type="journal article" date="2022" name="bioRxiv">
        <title>Sequencing and chromosome-scale assembly of the giantPleurodeles waltlgenome.</title>
        <authorList>
            <person name="Brown T."/>
            <person name="Elewa A."/>
            <person name="Iarovenko S."/>
            <person name="Subramanian E."/>
            <person name="Araus A.J."/>
            <person name="Petzold A."/>
            <person name="Susuki M."/>
            <person name="Suzuki K.-i.T."/>
            <person name="Hayashi T."/>
            <person name="Toyoda A."/>
            <person name="Oliveira C."/>
            <person name="Osipova E."/>
            <person name="Leigh N.D."/>
            <person name="Simon A."/>
            <person name="Yun M.H."/>
        </authorList>
    </citation>
    <scope>NUCLEOTIDE SEQUENCE</scope>
    <source>
        <strain evidence="1">20211129_DDA</strain>
        <tissue evidence="1">Liver</tissue>
    </source>
</reference>
<organism evidence="1 2">
    <name type="scientific">Pleurodeles waltl</name>
    <name type="common">Iberian ribbed newt</name>
    <dbReference type="NCBI Taxonomy" id="8319"/>
    <lineage>
        <taxon>Eukaryota</taxon>
        <taxon>Metazoa</taxon>
        <taxon>Chordata</taxon>
        <taxon>Craniata</taxon>
        <taxon>Vertebrata</taxon>
        <taxon>Euteleostomi</taxon>
        <taxon>Amphibia</taxon>
        <taxon>Batrachia</taxon>
        <taxon>Caudata</taxon>
        <taxon>Salamandroidea</taxon>
        <taxon>Salamandridae</taxon>
        <taxon>Pleurodelinae</taxon>
        <taxon>Pleurodeles</taxon>
    </lineage>
</organism>